<gene>
    <name evidence="1" type="ORF">PCOR1329_LOCUS78652</name>
</gene>
<proteinExistence type="predicted"/>
<evidence type="ECO:0000313" key="1">
    <source>
        <dbReference type="EMBL" id="CAK0901835.1"/>
    </source>
</evidence>
<comment type="caution">
    <text evidence="1">The sequence shown here is derived from an EMBL/GenBank/DDBJ whole genome shotgun (WGS) entry which is preliminary data.</text>
</comment>
<accession>A0ABN9XUC3</accession>
<reference evidence="1" key="1">
    <citation type="submission" date="2023-10" db="EMBL/GenBank/DDBJ databases">
        <authorList>
            <person name="Chen Y."/>
            <person name="Shah S."/>
            <person name="Dougan E. K."/>
            <person name="Thang M."/>
            <person name="Chan C."/>
        </authorList>
    </citation>
    <scope>NUCLEOTIDE SEQUENCE [LARGE SCALE GENOMIC DNA]</scope>
</reference>
<evidence type="ECO:0000313" key="2">
    <source>
        <dbReference type="Proteomes" id="UP001189429"/>
    </source>
</evidence>
<name>A0ABN9XUC3_9DINO</name>
<sequence>MEDGTKKMLVARLAALVVYHSDAQRSRCTRHSCVMMGCRGISDISFGAPSLADVWKMSQARLQIFGLRFNRRARVPGQLVQSRQSSCHVLQGPRAQCPRRPQGILTLPS</sequence>
<protein>
    <submittedName>
        <fullName evidence="1">Uncharacterized protein</fullName>
    </submittedName>
</protein>
<dbReference type="EMBL" id="CAUYUJ010020988">
    <property type="protein sequence ID" value="CAK0901835.1"/>
    <property type="molecule type" value="Genomic_DNA"/>
</dbReference>
<organism evidence="1 2">
    <name type="scientific">Prorocentrum cordatum</name>
    <dbReference type="NCBI Taxonomy" id="2364126"/>
    <lineage>
        <taxon>Eukaryota</taxon>
        <taxon>Sar</taxon>
        <taxon>Alveolata</taxon>
        <taxon>Dinophyceae</taxon>
        <taxon>Prorocentrales</taxon>
        <taxon>Prorocentraceae</taxon>
        <taxon>Prorocentrum</taxon>
    </lineage>
</organism>
<dbReference type="Proteomes" id="UP001189429">
    <property type="component" value="Unassembled WGS sequence"/>
</dbReference>
<keyword evidence="2" id="KW-1185">Reference proteome</keyword>